<dbReference type="PATRIC" id="fig|1423815.3.peg.328"/>
<dbReference type="InterPro" id="IPR029494">
    <property type="entry name" value="DarT"/>
</dbReference>
<dbReference type="AlphaFoldDB" id="A0A0R1SC87"/>
<evidence type="ECO:0000256" key="6">
    <source>
        <dbReference type="PROSITE-ProRule" id="PRU01362"/>
    </source>
</evidence>
<evidence type="ECO:0000256" key="5">
    <source>
        <dbReference type="ARBA" id="ARBA00023125"/>
    </source>
</evidence>
<keyword evidence="3" id="KW-0808">Transferase</keyword>
<dbReference type="STRING" id="1423815.FC27_GL000323"/>
<dbReference type="GO" id="GO:0003677">
    <property type="term" value="F:DNA binding"/>
    <property type="evidence" value="ECO:0007669"/>
    <property type="project" value="UniProtKB-UniRule"/>
</dbReference>
<dbReference type="eggNOG" id="COG2110">
    <property type="taxonomic scope" value="Bacteria"/>
</dbReference>
<dbReference type="GO" id="GO:0016757">
    <property type="term" value="F:glycosyltransferase activity"/>
    <property type="evidence" value="ECO:0007669"/>
    <property type="project" value="UniProtKB-KW"/>
</dbReference>
<evidence type="ECO:0000313" key="8">
    <source>
        <dbReference type="EMBL" id="KRL66877.1"/>
    </source>
</evidence>
<comment type="caution">
    <text evidence="6">Lacks conserved residue(s) required for the propagation of feature annotation.</text>
</comment>
<dbReference type="OrthoDB" id="9813972at2"/>
<dbReference type="Pfam" id="PF14487">
    <property type="entry name" value="DarT"/>
    <property type="match status" value="1"/>
</dbReference>
<dbReference type="GO" id="GO:0016779">
    <property type="term" value="F:nucleotidyltransferase activity"/>
    <property type="evidence" value="ECO:0007669"/>
    <property type="project" value="UniProtKB-KW"/>
</dbReference>
<dbReference type="Proteomes" id="UP000051647">
    <property type="component" value="Unassembled WGS sequence"/>
</dbReference>
<keyword evidence="9" id="KW-1185">Reference proteome</keyword>
<keyword evidence="2" id="KW-0328">Glycosyltransferase</keyword>
<gene>
    <name evidence="8" type="ORF">FC27_GL000323</name>
</gene>
<evidence type="ECO:0000259" key="7">
    <source>
        <dbReference type="PROSITE" id="PS52018"/>
    </source>
</evidence>
<dbReference type="RefSeq" id="WP_010624601.1">
    <property type="nucleotide sequence ID" value="NZ_AZFA01000010.1"/>
</dbReference>
<keyword evidence="4" id="KW-0548">Nucleotidyltransferase</keyword>
<evidence type="ECO:0000313" key="9">
    <source>
        <dbReference type="Proteomes" id="UP000051647"/>
    </source>
</evidence>
<dbReference type="EMBL" id="AZFA01000010">
    <property type="protein sequence ID" value="KRL66877.1"/>
    <property type="molecule type" value="Genomic_DNA"/>
</dbReference>
<evidence type="ECO:0000256" key="2">
    <source>
        <dbReference type="ARBA" id="ARBA00022676"/>
    </source>
</evidence>
<evidence type="ECO:0000256" key="3">
    <source>
        <dbReference type="ARBA" id="ARBA00022679"/>
    </source>
</evidence>
<keyword evidence="1 6" id="KW-1277">Toxin-antitoxin system</keyword>
<proteinExistence type="inferred from homology"/>
<evidence type="ECO:0000256" key="4">
    <source>
        <dbReference type="ARBA" id="ARBA00022695"/>
    </source>
</evidence>
<organism evidence="8 9">
    <name type="scientific">Companilactobacillus versmoldensis DSM 14857 = KCTC 3814</name>
    <dbReference type="NCBI Taxonomy" id="1423815"/>
    <lineage>
        <taxon>Bacteria</taxon>
        <taxon>Bacillati</taxon>
        <taxon>Bacillota</taxon>
        <taxon>Bacilli</taxon>
        <taxon>Lactobacillales</taxon>
        <taxon>Lactobacillaceae</taxon>
        <taxon>Companilactobacillus</taxon>
    </lineage>
</organism>
<comment type="caution">
    <text evidence="8">The sequence shown here is derived from an EMBL/GenBank/DDBJ whole genome shotgun (WGS) entry which is preliminary data.</text>
</comment>
<evidence type="ECO:0000256" key="1">
    <source>
        <dbReference type="ARBA" id="ARBA00022649"/>
    </source>
</evidence>
<comment type="similarity">
    <text evidence="6">Belongs to the DarT ADP-ribosyltransferase family.</text>
</comment>
<keyword evidence="5 6" id="KW-0238">DNA-binding</keyword>
<accession>A0A0R1SC87</accession>
<sequence>MEFRDVINDLIDNPEKTGLYGMTSKYWPKYAFHFTDIENAINILKNGEIHSRYHLEHDEKNINDMKNDNANSGVIDQTKTEVEKMIRFYFRPRTPTQYYNEGMKTKEEIENQAFKANCPVPVFFLFDLAGLLKRPGVKFTDCSLALRKEPHYMNTPEEFAKLPFKKIYFNHSMRADMSPKEKKELTDIKQSEIVAEDPVKLDLLRHVYVRSAAEKETLINLLHDNGMYNLDSKISIASRATFFKDRNYVKNVTLKSNEYIIHNNIENDDKSQQSQPYPLADWHDARFAVNPDETDKFLDVQLRIIQNGQEFVWPKKGQKALLKEQMKAKISPAESYVFKIYIDDHIAYEGKYNIKDDSPY</sequence>
<protein>
    <recommendedName>
        <fullName evidence="7">DarT domain-containing protein</fullName>
    </recommendedName>
</protein>
<reference evidence="8 9" key="1">
    <citation type="journal article" date="2015" name="Genome Announc.">
        <title>Expanding the biotechnology potential of lactobacilli through comparative genomics of 213 strains and associated genera.</title>
        <authorList>
            <person name="Sun Z."/>
            <person name="Harris H.M."/>
            <person name="McCann A."/>
            <person name="Guo C."/>
            <person name="Argimon S."/>
            <person name="Zhang W."/>
            <person name="Yang X."/>
            <person name="Jeffery I.B."/>
            <person name="Cooney J.C."/>
            <person name="Kagawa T.F."/>
            <person name="Liu W."/>
            <person name="Song Y."/>
            <person name="Salvetti E."/>
            <person name="Wrobel A."/>
            <person name="Rasinkangas P."/>
            <person name="Parkhill J."/>
            <person name="Rea M.C."/>
            <person name="O'Sullivan O."/>
            <person name="Ritari J."/>
            <person name="Douillard F.P."/>
            <person name="Paul Ross R."/>
            <person name="Yang R."/>
            <person name="Briner A.E."/>
            <person name="Felis G.E."/>
            <person name="de Vos W.M."/>
            <person name="Barrangou R."/>
            <person name="Klaenhammer T.R."/>
            <person name="Caufield P.W."/>
            <person name="Cui Y."/>
            <person name="Zhang H."/>
            <person name="O'Toole P.W."/>
        </authorList>
    </citation>
    <scope>NUCLEOTIDE SEQUENCE [LARGE SCALE GENOMIC DNA]</scope>
    <source>
        <strain evidence="8 9">DSM 14857</strain>
    </source>
</reference>
<name>A0A0R1SC87_9LACO</name>
<dbReference type="PROSITE" id="PS52018">
    <property type="entry name" value="DART"/>
    <property type="match status" value="1"/>
</dbReference>
<feature type="domain" description="DarT" evidence="7">
    <location>
        <begin position="29"/>
        <end position="244"/>
    </location>
</feature>